<evidence type="ECO:0000313" key="8">
    <source>
        <dbReference type="EMBL" id="QJD98438.1"/>
    </source>
</evidence>
<keyword evidence="5 8" id="KW-0418">Kinase</keyword>
<comment type="catalytic activity">
    <reaction evidence="1">
        <text>ATP + protein L-histidine = ADP + protein N-phospho-L-histidine.</text>
        <dbReference type="EC" id="2.7.13.3"/>
    </reaction>
</comment>
<keyword evidence="9" id="KW-1185">Reference proteome</keyword>
<evidence type="ECO:0000256" key="1">
    <source>
        <dbReference type="ARBA" id="ARBA00000085"/>
    </source>
</evidence>
<gene>
    <name evidence="8" type="ORF">HH214_15645</name>
</gene>
<accession>A0A7L5E6Z8</accession>
<dbReference type="Gene3D" id="3.30.565.10">
    <property type="entry name" value="Histidine kinase-like ATPase, C-terminal domain"/>
    <property type="match status" value="1"/>
</dbReference>
<dbReference type="Proteomes" id="UP000503278">
    <property type="component" value="Chromosome"/>
</dbReference>
<dbReference type="SUPFAM" id="SSF55874">
    <property type="entry name" value="ATPase domain of HSP90 chaperone/DNA topoisomerase II/histidine kinase"/>
    <property type="match status" value="1"/>
</dbReference>
<keyword evidence="4" id="KW-0808">Transferase</keyword>
<dbReference type="InterPro" id="IPR036890">
    <property type="entry name" value="HATPase_C_sf"/>
</dbReference>
<dbReference type="KEGG" id="mrob:HH214_15645"/>
<organism evidence="8 9">
    <name type="scientific">Mucilaginibacter robiniae</name>
    <dbReference type="NCBI Taxonomy" id="2728022"/>
    <lineage>
        <taxon>Bacteria</taxon>
        <taxon>Pseudomonadati</taxon>
        <taxon>Bacteroidota</taxon>
        <taxon>Sphingobacteriia</taxon>
        <taxon>Sphingobacteriales</taxon>
        <taxon>Sphingobacteriaceae</taxon>
        <taxon>Mucilaginibacter</taxon>
    </lineage>
</organism>
<evidence type="ECO:0000313" key="9">
    <source>
        <dbReference type="Proteomes" id="UP000503278"/>
    </source>
</evidence>
<dbReference type="InterPro" id="IPR003594">
    <property type="entry name" value="HATPase_dom"/>
</dbReference>
<dbReference type="RefSeq" id="WP_169611178.1">
    <property type="nucleotide sequence ID" value="NZ_CP051682.1"/>
</dbReference>
<keyword evidence="6" id="KW-0902">Two-component regulatory system</keyword>
<sequence length="58" mass="6485">MSNAIKYSPPYTTIEIACVTGSNNAHVTVKDEGMGIRLQDQAKFFDRFYQVEGQETSP</sequence>
<protein>
    <recommendedName>
        <fullName evidence="2">histidine kinase</fullName>
        <ecNumber evidence="2">2.7.13.3</ecNumber>
    </recommendedName>
</protein>
<name>A0A7L5E6Z8_9SPHI</name>
<proteinExistence type="predicted"/>
<keyword evidence="3" id="KW-0597">Phosphoprotein</keyword>
<dbReference type="AlphaFoldDB" id="A0A7L5E6Z8"/>
<dbReference type="GO" id="GO:0004721">
    <property type="term" value="F:phosphoprotein phosphatase activity"/>
    <property type="evidence" value="ECO:0007669"/>
    <property type="project" value="TreeGrafter"/>
</dbReference>
<dbReference type="GO" id="GO:0005886">
    <property type="term" value="C:plasma membrane"/>
    <property type="evidence" value="ECO:0007669"/>
    <property type="project" value="TreeGrafter"/>
</dbReference>
<dbReference type="InterPro" id="IPR050351">
    <property type="entry name" value="BphY/WalK/GraS-like"/>
</dbReference>
<evidence type="ECO:0000256" key="2">
    <source>
        <dbReference type="ARBA" id="ARBA00012438"/>
    </source>
</evidence>
<evidence type="ECO:0000259" key="7">
    <source>
        <dbReference type="Pfam" id="PF02518"/>
    </source>
</evidence>
<dbReference type="GO" id="GO:0016036">
    <property type="term" value="P:cellular response to phosphate starvation"/>
    <property type="evidence" value="ECO:0007669"/>
    <property type="project" value="TreeGrafter"/>
</dbReference>
<evidence type="ECO:0000256" key="6">
    <source>
        <dbReference type="ARBA" id="ARBA00023012"/>
    </source>
</evidence>
<evidence type="ECO:0000256" key="4">
    <source>
        <dbReference type="ARBA" id="ARBA00022679"/>
    </source>
</evidence>
<dbReference type="Pfam" id="PF02518">
    <property type="entry name" value="HATPase_c"/>
    <property type="match status" value="1"/>
</dbReference>
<dbReference type="EMBL" id="CP051682">
    <property type="protein sequence ID" value="QJD98438.1"/>
    <property type="molecule type" value="Genomic_DNA"/>
</dbReference>
<feature type="domain" description="Histidine kinase/HSP90-like ATPase" evidence="7">
    <location>
        <begin position="1"/>
        <end position="52"/>
    </location>
</feature>
<dbReference type="GO" id="GO:0000155">
    <property type="term" value="F:phosphorelay sensor kinase activity"/>
    <property type="evidence" value="ECO:0007669"/>
    <property type="project" value="TreeGrafter"/>
</dbReference>
<evidence type="ECO:0000256" key="5">
    <source>
        <dbReference type="ARBA" id="ARBA00022777"/>
    </source>
</evidence>
<dbReference type="EC" id="2.7.13.3" evidence="2"/>
<evidence type="ECO:0000256" key="3">
    <source>
        <dbReference type="ARBA" id="ARBA00022553"/>
    </source>
</evidence>
<reference evidence="8 9" key="1">
    <citation type="submission" date="2020-04" db="EMBL/GenBank/DDBJ databases">
        <title>Genome sequencing of novel species.</title>
        <authorList>
            <person name="Heo J."/>
            <person name="Kim S.-J."/>
            <person name="Kim J.-S."/>
            <person name="Hong S.-B."/>
            <person name="Kwon S.-W."/>
        </authorList>
    </citation>
    <scope>NUCLEOTIDE SEQUENCE [LARGE SCALE GENOMIC DNA]</scope>
    <source>
        <strain evidence="8 9">F39-2</strain>
    </source>
</reference>
<dbReference type="PANTHER" id="PTHR45453:SF1">
    <property type="entry name" value="PHOSPHATE REGULON SENSOR PROTEIN PHOR"/>
    <property type="match status" value="1"/>
</dbReference>
<dbReference type="PANTHER" id="PTHR45453">
    <property type="entry name" value="PHOSPHATE REGULON SENSOR PROTEIN PHOR"/>
    <property type="match status" value="1"/>
</dbReference>